<sequence length="487" mass="57710">MFTLKDPFSFAEELEGIIYREHANRVTKEFIFKNESYFIKLHKGIGWKEIFKNLSIFKIPVVSAKSEWKALIKLKSIGIKCPEPVAFAIKGINPANQTSFLITKSLVKTCSLEELFLNKNEEKVETKKKKKILEEVARICRKMHINGINHRDLYLCHFHINKNLKKVRNNIYLIDLHRAQIRRYVPKRWAIKDIGGLYHSAIDMGLSETSCYRFLKLYFNLPFREVILKKRRFIEASRRRSFSMYMKPILKKIDPRRISENSADDDYLSVKEKNYRWIAKKEFLNDETSKVFQDPDSYMEKGEVIKKEAGHFIVLLRIDKNLSLIIKKYQIKSTWHFLRKFFLRSRANISWLAAHWLNLVGIHTVNHIGIIERFNALGLKDSYLITEQNLGVRVDKINLDKESATLIANRFVAFYKRLAWIDFSHGDAKSSNFILYNDRLLVFDLDISRKRFLNYIFKRKILKDIQRTLKSFNKNKTIKKLLVKRLS</sequence>
<evidence type="ECO:0000313" key="1">
    <source>
        <dbReference type="EMBL" id="SVA19849.1"/>
    </source>
</evidence>
<gene>
    <name evidence="1" type="ORF">METZ01_LOCUS72703</name>
</gene>
<name>A0A381TVI1_9ZZZZ</name>
<accession>A0A381TVI1</accession>
<dbReference type="NCBIfam" id="NF011703">
    <property type="entry name" value="PRK15123.1"/>
    <property type="match status" value="1"/>
</dbReference>
<dbReference type="Pfam" id="PF06293">
    <property type="entry name" value="Kdo"/>
    <property type="match status" value="1"/>
</dbReference>
<dbReference type="AlphaFoldDB" id="A0A381TVI1"/>
<dbReference type="Gene3D" id="1.10.510.10">
    <property type="entry name" value="Transferase(Phosphotransferase) domain 1"/>
    <property type="match status" value="1"/>
</dbReference>
<dbReference type="EMBL" id="UINC01005213">
    <property type="protein sequence ID" value="SVA19849.1"/>
    <property type="molecule type" value="Genomic_DNA"/>
</dbReference>
<proteinExistence type="predicted"/>
<dbReference type="InterPro" id="IPR011009">
    <property type="entry name" value="Kinase-like_dom_sf"/>
</dbReference>
<protein>
    <recommendedName>
        <fullName evidence="2">Protein kinase domain-containing protein</fullName>
    </recommendedName>
</protein>
<reference evidence="1" key="1">
    <citation type="submission" date="2018-05" db="EMBL/GenBank/DDBJ databases">
        <authorList>
            <person name="Lanie J.A."/>
            <person name="Ng W.-L."/>
            <person name="Kazmierczak K.M."/>
            <person name="Andrzejewski T.M."/>
            <person name="Davidsen T.M."/>
            <person name="Wayne K.J."/>
            <person name="Tettelin H."/>
            <person name="Glass J.I."/>
            <person name="Rusch D."/>
            <person name="Podicherti R."/>
            <person name="Tsui H.-C.T."/>
            <person name="Winkler M.E."/>
        </authorList>
    </citation>
    <scope>NUCLEOTIDE SEQUENCE</scope>
</reference>
<dbReference type="SUPFAM" id="SSF56112">
    <property type="entry name" value="Protein kinase-like (PK-like)"/>
    <property type="match status" value="2"/>
</dbReference>
<evidence type="ECO:0008006" key="2">
    <source>
        <dbReference type="Google" id="ProtNLM"/>
    </source>
</evidence>
<organism evidence="1">
    <name type="scientific">marine metagenome</name>
    <dbReference type="NCBI Taxonomy" id="408172"/>
    <lineage>
        <taxon>unclassified sequences</taxon>
        <taxon>metagenomes</taxon>
        <taxon>ecological metagenomes</taxon>
    </lineage>
</organism>